<keyword evidence="2" id="KW-0004">4Fe-4S</keyword>
<dbReference type="PANTHER" id="PTHR30176">
    <property type="entry name" value="FERREDOXIN-TYPE PROTEIN NAPH"/>
    <property type="match status" value="1"/>
</dbReference>
<dbReference type="AlphaFoldDB" id="A0A2Z6DX46"/>
<keyword evidence="5" id="KW-0408">Iron</keyword>
<dbReference type="PROSITE" id="PS00198">
    <property type="entry name" value="4FE4S_FER_1"/>
    <property type="match status" value="1"/>
</dbReference>
<accession>A0A2Z6DX46</accession>
<dbReference type="InterPro" id="IPR013783">
    <property type="entry name" value="Ig-like_fold"/>
</dbReference>
<dbReference type="EMBL" id="AP018558">
    <property type="protein sequence ID" value="BBD76899.1"/>
    <property type="molecule type" value="Genomic_DNA"/>
</dbReference>
<proteinExistence type="predicted"/>
<feature type="transmembrane region" description="Helical" evidence="8">
    <location>
        <begin position="109"/>
        <end position="133"/>
    </location>
</feature>
<dbReference type="KEGG" id="htl:HPTL_0631"/>
<feature type="transmembrane region" description="Helical" evidence="8">
    <location>
        <begin position="71"/>
        <end position="89"/>
    </location>
</feature>
<keyword evidence="8" id="KW-0472">Membrane</keyword>
<reference evidence="10 11" key="1">
    <citation type="submission" date="2018-04" db="EMBL/GenBank/DDBJ databases">
        <title>Complete genome sequence of Hydrogenophilus thermoluteolus TH-1.</title>
        <authorList>
            <person name="Arai H."/>
        </authorList>
    </citation>
    <scope>NUCLEOTIDE SEQUENCE [LARGE SCALE GENOMIC DNA]</scope>
    <source>
        <strain evidence="10 11">TH-1</strain>
    </source>
</reference>
<keyword evidence="3" id="KW-0479">Metal-binding</keyword>
<dbReference type="Pfam" id="PF11614">
    <property type="entry name" value="FixG_C"/>
    <property type="match status" value="1"/>
</dbReference>
<dbReference type="NCBIfam" id="TIGR02745">
    <property type="entry name" value="ccoG_rdxA_fixG"/>
    <property type="match status" value="1"/>
</dbReference>
<gene>
    <name evidence="10" type="primary">ccoG</name>
    <name evidence="10" type="ORF">HPTL_0631</name>
</gene>
<name>A0A2Z6DX46_HYDTE</name>
<evidence type="ECO:0000313" key="10">
    <source>
        <dbReference type="EMBL" id="BBD76899.1"/>
    </source>
</evidence>
<keyword evidence="8" id="KW-0812">Transmembrane</keyword>
<dbReference type="SUPFAM" id="SSF54862">
    <property type="entry name" value="4Fe-4S ferredoxins"/>
    <property type="match status" value="1"/>
</dbReference>
<evidence type="ECO:0000256" key="8">
    <source>
        <dbReference type="SAM" id="Phobius"/>
    </source>
</evidence>
<dbReference type="GO" id="GO:0051539">
    <property type="term" value="F:4 iron, 4 sulfur cluster binding"/>
    <property type="evidence" value="ECO:0007669"/>
    <property type="project" value="UniProtKB-KW"/>
</dbReference>
<dbReference type="Proteomes" id="UP000262004">
    <property type="component" value="Chromosome"/>
</dbReference>
<evidence type="ECO:0000256" key="4">
    <source>
        <dbReference type="ARBA" id="ARBA00022982"/>
    </source>
</evidence>
<feature type="transmembrane region" description="Helical" evidence="8">
    <location>
        <begin position="191"/>
        <end position="209"/>
    </location>
</feature>
<feature type="transmembrane region" description="Helical" evidence="8">
    <location>
        <begin position="373"/>
        <end position="392"/>
    </location>
</feature>
<dbReference type="InterPro" id="IPR014116">
    <property type="entry name" value="Cyt_c_oxidase_cbb3_FixG"/>
</dbReference>
<evidence type="ECO:0000256" key="6">
    <source>
        <dbReference type="ARBA" id="ARBA00023014"/>
    </source>
</evidence>
<evidence type="ECO:0000259" key="9">
    <source>
        <dbReference type="PROSITE" id="PS51379"/>
    </source>
</evidence>
<dbReference type="Pfam" id="PF12801">
    <property type="entry name" value="Fer4_5"/>
    <property type="match status" value="1"/>
</dbReference>
<evidence type="ECO:0000256" key="1">
    <source>
        <dbReference type="ARBA" id="ARBA00022448"/>
    </source>
</evidence>
<keyword evidence="6" id="KW-0411">Iron-sulfur</keyword>
<dbReference type="InterPro" id="IPR017900">
    <property type="entry name" value="4Fe4S_Fe_S_CS"/>
</dbReference>
<evidence type="ECO:0000256" key="3">
    <source>
        <dbReference type="ARBA" id="ARBA00022723"/>
    </source>
</evidence>
<keyword evidence="8" id="KW-1133">Transmembrane helix</keyword>
<keyword evidence="11" id="KW-1185">Reference proteome</keyword>
<dbReference type="PROSITE" id="PS51379">
    <property type="entry name" value="4FE4S_FER_2"/>
    <property type="match status" value="1"/>
</dbReference>
<dbReference type="InterPro" id="IPR017896">
    <property type="entry name" value="4Fe4S_Fe-S-bd"/>
</dbReference>
<feature type="transmembrane region" description="Helical" evidence="8">
    <location>
        <begin position="229"/>
        <end position="246"/>
    </location>
</feature>
<dbReference type="Gene3D" id="2.60.40.10">
    <property type="entry name" value="Immunoglobulins"/>
    <property type="match status" value="1"/>
</dbReference>
<protein>
    <submittedName>
        <fullName evidence="10">Cytochrome c oxidase accessory protein CcoG</fullName>
    </submittedName>
</protein>
<organism evidence="10 11">
    <name type="scientific">Hydrogenophilus thermoluteolus</name>
    <name type="common">Pseudomonas hydrogenothermophila</name>
    <dbReference type="NCBI Taxonomy" id="297"/>
    <lineage>
        <taxon>Bacteria</taxon>
        <taxon>Pseudomonadati</taxon>
        <taxon>Pseudomonadota</taxon>
        <taxon>Hydrogenophilia</taxon>
        <taxon>Hydrogenophilales</taxon>
        <taxon>Hydrogenophilaceae</taxon>
        <taxon>Hydrogenophilus</taxon>
    </lineage>
</organism>
<dbReference type="InterPro" id="IPR051684">
    <property type="entry name" value="Electron_Trans/Redox"/>
</dbReference>
<evidence type="ECO:0000256" key="5">
    <source>
        <dbReference type="ARBA" id="ARBA00023004"/>
    </source>
</evidence>
<dbReference type="InterPro" id="IPR032879">
    <property type="entry name" value="FixG_C"/>
</dbReference>
<feature type="domain" description="4Fe-4S ferredoxin-type" evidence="9">
    <location>
        <begin position="290"/>
        <end position="318"/>
    </location>
</feature>
<evidence type="ECO:0000256" key="7">
    <source>
        <dbReference type="SAM" id="MobiDB-lite"/>
    </source>
</evidence>
<dbReference type="GO" id="GO:0046872">
    <property type="term" value="F:metal ion binding"/>
    <property type="evidence" value="ECO:0007669"/>
    <property type="project" value="UniProtKB-KW"/>
</dbReference>
<feature type="compositionally biased region" description="Polar residues" evidence="7">
    <location>
        <begin position="7"/>
        <end position="34"/>
    </location>
</feature>
<dbReference type="GO" id="GO:0005886">
    <property type="term" value="C:plasma membrane"/>
    <property type="evidence" value="ECO:0007669"/>
    <property type="project" value="TreeGrafter"/>
</dbReference>
<keyword evidence="1" id="KW-0813">Transport</keyword>
<evidence type="ECO:0000313" key="11">
    <source>
        <dbReference type="Proteomes" id="UP000262004"/>
    </source>
</evidence>
<dbReference type="PANTHER" id="PTHR30176:SF3">
    <property type="entry name" value="FERREDOXIN-TYPE PROTEIN NAPH"/>
    <property type="match status" value="1"/>
</dbReference>
<sequence>MMGLETENPQTGEPRSTSSKAPTAQAGGSASSYPQPARNDQRAQTENEAQSLYAKHKKLYVRSTSGTFQKWRWFFVFLTQAIFYGLPWLDWNGRQAVLFHLVERKFYLFGWVFWPQDVFFLAIILILSAYALFFFTTIAGRLWCGYTCPQTVYTEIFMWFEERIEGDHIKRGKLDQAPWNAEKILRRGAKYLIWILFSLWTGFTLVMYFTPRQELLAELATLSFGPWEWFWIFFYAGFTYLLAGVLREQVCKYMCPYARFQGVMFDPDTLIITYDEERGEPRGPRKKGVDPRSIGKGDCIDCGICVQVCPTGIDIRNGLQYECIGCAACIDACNEVMDKMGYPRGLIRYSTENAMIHHWSREQAWRRVLRPRVLVYGVLLALFTGILFYKIATRPDVRVDVLRDRAALSRELPGGWIENVYTLRLMNMAERPRQYTISVSGIPGMKLEGPTTVAMPAAATESIVVSVQVPAQAVKPGRYDILFEIRVADEPENVTREHATFLVTE</sequence>
<evidence type="ECO:0000256" key="2">
    <source>
        <dbReference type="ARBA" id="ARBA00022485"/>
    </source>
</evidence>
<dbReference type="Pfam" id="PF13746">
    <property type="entry name" value="Fer4_18"/>
    <property type="match status" value="1"/>
</dbReference>
<feature type="region of interest" description="Disordered" evidence="7">
    <location>
        <begin position="1"/>
        <end position="45"/>
    </location>
</feature>
<keyword evidence="4" id="KW-0249">Electron transport</keyword>